<dbReference type="GO" id="GO:0016151">
    <property type="term" value="F:nickel cation binding"/>
    <property type="evidence" value="ECO:0007669"/>
    <property type="project" value="UniProtKB-UniRule"/>
</dbReference>
<keyword evidence="6 11" id="KW-0223">Dioxygenase</keyword>
<keyword evidence="3 11" id="KW-0533">Nickel</keyword>
<dbReference type="PANTHER" id="PTHR23418:SF0">
    <property type="entry name" value="ACIREDUCTONE DIOXYGENASE"/>
    <property type="match status" value="1"/>
</dbReference>
<dbReference type="PANTHER" id="PTHR23418">
    <property type="entry name" value="ACIREDUCTONE DIOXYGENASE"/>
    <property type="match status" value="1"/>
</dbReference>
<keyword evidence="7 11" id="KW-0560">Oxidoreductase</keyword>
<dbReference type="EMBL" id="CP048994">
    <property type="protein sequence ID" value="QID81529.1"/>
    <property type="molecule type" value="Genomic_DNA"/>
</dbReference>
<feature type="binding site" evidence="11">
    <location>
        <position position="87"/>
    </location>
    <ligand>
        <name>Fe(2+)</name>
        <dbReference type="ChEBI" id="CHEBI:29033"/>
        <note>for iron-dependent acireductone dioxygenase activity</note>
    </ligand>
</feature>
<evidence type="ECO:0000256" key="7">
    <source>
        <dbReference type="ARBA" id="ARBA00023002"/>
    </source>
</evidence>
<feature type="binding site" evidence="11">
    <location>
        <position position="91"/>
    </location>
    <ligand>
        <name>Ni(2+)</name>
        <dbReference type="ChEBI" id="CHEBI:49786"/>
        <note>for nickel-dependent acireductone dioxygenase activity</note>
    </ligand>
</feature>
<dbReference type="InterPro" id="IPR014710">
    <property type="entry name" value="RmlC-like_jellyroll"/>
</dbReference>
<dbReference type="OrthoDB" id="1867259at2759"/>
<keyword evidence="2 11" id="KW-0963">Cytoplasm</keyword>
<evidence type="ECO:0000256" key="10">
    <source>
        <dbReference type="ARBA" id="ARBA00023242"/>
    </source>
</evidence>
<evidence type="ECO:0000256" key="9">
    <source>
        <dbReference type="ARBA" id="ARBA00023167"/>
    </source>
</evidence>
<evidence type="ECO:0000256" key="11">
    <source>
        <dbReference type="HAMAP-Rule" id="MF_03154"/>
    </source>
</evidence>
<keyword evidence="4 11" id="KW-0028">Amino-acid biosynthesis</keyword>
<evidence type="ECO:0000256" key="8">
    <source>
        <dbReference type="ARBA" id="ARBA00023004"/>
    </source>
</evidence>
<dbReference type="UniPathway" id="UPA00904">
    <property type="reaction ID" value="UER00878"/>
</dbReference>
<dbReference type="Pfam" id="PF03079">
    <property type="entry name" value="ARD"/>
    <property type="match status" value="1"/>
</dbReference>
<dbReference type="HAMAP" id="MF_03154">
    <property type="entry name" value="Salvage_MtnD_euk"/>
    <property type="match status" value="1"/>
</dbReference>
<dbReference type="InterPro" id="IPR011051">
    <property type="entry name" value="RmlC_Cupin_sf"/>
</dbReference>
<evidence type="ECO:0000256" key="6">
    <source>
        <dbReference type="ARBA" id="ARBA00022964"/>
    </source>
</evidence>
<evidence type="ECO:0000313" key="13">
    <source>
        <dbReference type="Proteomes" id="UP000501346"/>
    </source>
</evidence>
<dbReference type="Gene3D" id="2.60.120.10">
    <property type="entry name" value="Jelly Rolls"/>
    <property type="match status" value="1"/>
</dbReference>
<accession>A0A6C1DXP7</accession>
<dbReference type="SMR" id="A0A6C1DXP7"/>
<evidence type="ECO:0000256" key="4">
    <source>
        <dbReference type="ARBA" id="ARBA00022605"/>
    </source>
</evidence>
<keyword evidence="10 11" id="KW-0539">Nucleus</keyword>
<feature type="binding site" evidence="11">
    <location>
        <position position="91"/>
    </location>
    <ligand>
        <name>Fe(2+)</name>
        <dbReference type="ChEBI" id="CHEBI:29033"/>
        <note>for iron-dependent acireductone dioxygenase activity</note>
    </ligand>
</feature>
<dbReference type="GO" id="GO:0005634">
    <property type="term" value="C:nucleus"/>
    <property type="evidence" value="ECO:0007669"/>
    <property type="project" value="UniProtKB-SubCell"/>
</dbReference>
<dbReference type="CDD" id="cd02232">
    <property type="entry name" value="cupin_ARD"/>
    <property type="match status" value="1"/>
</dbReference>
<keyword evidence="9 11" id="KW-0486">Methionine biosynthesis</keyword>
<dbReference type="EC" id="1.13.11.53" evidence="11"/>
<dbReference type="SUPFAM" id="SSF51182">
    <property type="entry name" value="RmlC-like cupins"/>
    <property type="match status" value="1"/>
</dbReference>
<proteinExistence type="inferred from homology"/>
<dbReference type="GO" id="GO:0019509">
    <property type="term" value="P:L-methionine salvage from methylthioadenosine"/>
    <property type="evidence" value="ECO:0007669"/>
    <property type="project" value="UniProtKB-UniRule"/>
</dbReference>
<dbReference type="InterPro" id="IPR027496">
    <property type="entry name" value="ARD_euk"/>
</dbReference>
<keyword evidence="5 11" id="KW-0479">Metal-binding</keyword>
<comment type="similarity">
    <text evidence="11">Belongs to the acireductone dioxygenase (ARD) family.</text>
</comment>
<evidence type="ECO:0000256" key="5">
    <source>
        <dbReference type="ARBA" id="ARBA00022723"/>
    </source>
</evidence>
<keyword evidence="13" id="KW-1185">Reference proteome</keyword>
<dbReference type="EC" id="1.13.11.54" evidence="11"/>
<evidence type="ECO:0000256" key="1">
    <source>
        <dbReference type="ARBA" id="ARBA00000428"/>
    </source>
</evidence>
<feature type="binding site" evidence="11">
    <location>
        <position position="85"/>
    </location>
    <ligand>
        <name>Fe(2+)</name>
        <dbReference type="ChEBI" id="CHEBI:29033"/>
        <note>for iron-dependent acireductone dioxygenase activity</note>
    </ligand>
</feature>
<dbReference type="InterPro" id="IPR004313">
    <property type="entry name" value="ARD"/>
</dbReference>
<comment type="catalytic activity">
    <reaction evidence="1 11">
        <text>1,2-dihydroxy-5-(methylsulfanyl)pent-1-en-3-one + O2 = 4-methylsulfanyl-2-oxobutanoate + formate + 2 H(+)</text>
        <dbReference type="Rhea" id="RHEA:24504"/>
        <dbReference type="ChEBI" id="CHEBI:15378"/>
        <dbReference type="ChEBI" id="CHEBI:15379"/>
        <dbReference type="ChEBI" id="CHEBI:15740"/>
        <dbReference type="ChEBI" id="CHEBI:16723"/>
        <dbReference type="ChEBI" id="CHEBI:49252"/>
        <dbReference type="EC" id="1.13.11.54"/>
    </reaction>
</comment>
<comment type="cofactor">
    <cofactor evidence="11">
        <name>Fe(2+)</name>
        <dbReference type="ChEBI" id="CHEBI:29033"/>
    </cofactor>
    <cofactor evidence="11">
        <name>Ni(2+)</name>
        <dbReference type="ChEBI" id="CHEBI:49786"/>
    </cofactor>
    <text evidence="11">Binds either 1 Fe or Ni cation per monomer. Iron-binding promotes an acireductone dioxygenase reaction producing 2-keto-4-methylthiobutyrate, while nickel-binding promotes an acireductone dioxygenase reaction producing 3-(methylsulfanyl)propanoate.</text>
</comment>
<dbReference type="FunFam" id="2.60.120.10:FF:000079">
    <property type="entry name" value="1,2-dihydroxy-3-keto-5-methylthiopentene dioxygenase"/>
    <property type="match status" value="1"/>
</dbReference>
<comment type="function">
    <text evidence="11">Catalyzes 2 different reactions between oxygen and the acireductone 1,2-dihydroxy-3-keto-5-methylthiopentene (DHK-MTPene) depending upon the metal bound in the active site. Fe-containing acireductone dioxygenase (Fe-ARD) produces formate and 2-keto-4-methylthiobutyrate (KMTB), the alpha-ketoacid precursor of methionine in the methionine recycle pathway. Ni-containing acireductone dioxygenase (Ni-ARD) produces methylthiopropionate, carbon monoxide and formate, and does not lie on the methionine recycle pathway.</text>
</comment>
<dbReference type="Proteomes" id="UP000501346">
    <property type="component" value="Chromosome ScXIII"/>
</dbReference>
<reference evidence="12 13" key="1">
    <citation type="journal article" date="2019" name="BMC Genomics">
        <title>Chromosome level assembly and comparative genome analysis confirm lager-brewing yeasts originated from a single hybridization.</title>
        <authorList>
            <person name="Salazar A.N."/>
            <person name="Gorter de Vries A.R."/>
            <person name="van den Broek M."/>
            <person name="Brouwers N."/>
            <person name="de la Torre Cortes P."/>
            <person name="Kuijpers N.G.A."/>
            <person name="Daran J.G."/>
            <person name="Abeel T."/>
        </authorList>
    </citation>
    <scope>NUCLEOTIDE SEQUENCE [LARGE SCALE GENOMIC DNA]</scope>
    <source>
        <strain evidence="12 13">CBS 1483</strain>
    </source>
</reference>
<evidence type="ECO:0000256" key="2">
    <source>
        <dbReference type="ARBA" id="ARBA00022490"/>
    </source>
</evidence>
<feature type="binding site" evidence="11">
    <location>
        <position position="87"/>
    </location>
    <ligand>
        <name>Ni(2+)</name>
        <dbReference type="ChEBI" id="CHEBI:49786"/>
        <note>for nickel-dependent acireductone dioxygenase activity</note>
    </ligand>
</feature>
<gene>
    <name evidence="12" type="primary">ADI1_1</name>
    <name evidence="11" type="synonym">ADI1</name>
    <name evidence="12" type="ORF">GRS66_003910</name>
</gene>
<comment type="pathway">
    <text evidence="11">Amino-acid biosynthesis; L-methionine biosynthesis via salvage pathway; L-methionine from S-methyl-5-thio-alpha-D-ribose 1-phosphate: step 5/6.</text>
</comment>
<evidence type="ECO:0000313" key="12">
    <source>
        <dbReference type="EMBL" id="QID81529.1"/>
    </source>
</evidence>
<feature type="binding site" evidence="11">
    <location>
        <position position="132"/>
    </location>
    <ligand>
        <name>Fe(2+)</name>
        <dbReference type="ChEBI" id="CHEBI:29033"/>
        <note>for iron-dependent acireductone dioxygenase activity</note>
    </ligand>
</feature>
<keyword evidence="8 11" id="KW-0408">Iron</keyword>
<dbReference type="GO" id="GO:0010309">
    <property type="term" value="F:acireductone dioxygenase [iron(II)-requiring] activity"/>
    <property type="evidence" value="ECO:0007669"/>
    <property type="project" value="UniProtKB-UniRule"/>
</dbReference>
<dbReference type="GO" id="GO:0005737">
    <property type="term" value="C:cytoplasm"/>
    <property type="evidence" value="ECO:0007669"/>
    <property type="project" value="UniProtKB-SubCell"/>
</dbReference>
<dbReference type="GO" id="GO:0010308">
    <property type="term" value="F:acireductone dioxygenase (Ni2+-requiring) activity"/>
    <property type="evidence" value="ECO:0007669"/>
    <property type="project" value="UniProtKB-UniRule"/>
</dbReference>
<comment type="catalytic activity">
    <reaction evidence="11">
        <text>1,2-dihydroxy-5-(methylsulfanyl)pent-1-en-3-one + O2 = 3-(methylsulfanyl)propanoate + CO + formate + 2 H(+)</text>
        <dbReference type="Rhea" id="RHEA:14161"/>
        <dbReference type="ChEBI" id="CHEBI:15378"/>
        <dbReference type="ChEBI" id="CHEBI:15379"/>
        <dbReference type="ChEBI" id="CHEBI:15740"/>
        <dbReference type="ChEBI" id="CHEBI:17245"/>
        <dbReference type="ChEBI" id="CHEBI:49016"/>
        <dbReference type="ChEBI" id="CHEBI:49252"/>
        <dbReference type="EC" id="1.13.11.53"/>
    </reaction>
</comment>
<protein>
    <recommendedName>
        <fullName evidence="11">Acireductone dioxygenase</fullName>
    </recommendedName>
    <alternativeName>
        <fullName evidence="11">Acireductone dioxygenase (Fe(2+)-requiring)</fullName>
        <shortName evidence="11">ARD'</shortName>
        <shortName evidence="11">Fe-ARD</shortName>
        <ecNumber evidence="11">1.13.11.54</ecNumber>
    </alternativeName>
    <alternativeName>
        <fullName evidence="11">Acireductone dioxygenase (Ni(2+)-requiring)</fullName>
        <shortName evidence="11">ARD</shortName>
        <shortName evidence="11">Ni-ARD</shortName>
        <ecNumber evidence="11">1.13.11.53</ecNumber>
    </alternativeName>
</protein>
<comment type="subcellular location">
    <subcellularLocation>
        <location evidence="11">Cytoplasm</location>
    </subcellularLocation>
    <subcellularLocation>
        <location evidence="11">Nucleus</location>
    </subcellularLocation>
</comment>
<dbReference type="AlphaFoldDB" id="A0A6C1DXP7"/>
<sequence>MVKVYIHDNKVDSDYRAPHNSGTELSLDELAKLGVIYKYCANEEEVNEIARQREYKNRDVVNICEGSFKSEAEFNEKLATFYQEHLHEDEEIRYCLEGAGYFDVRDASTPENWIRCLVESGDLLILPPGIYHRFTLTTSNHIKALRLFKDEPKWQAINRSNQADSLPVRKDYIALINQY</sequence>
<name>A0A6C1DXP7_SACPS</name>
<feature type="binding site" evidence="11">
    <location>
        <position position="132"/>
    </location>
    <ligand>
        <name>Ni(2+)</name>
        <dbReference type="ChEBI" id="CHEBI:49786"/>
        <note>for nickel-dependent acireductone dioxygenase activity</note>
    </ligand>
</feature>
<feature type="binding site" evidence="11">
    <location>
        <position position="85"/>
    </location>
    <ligand>
        <name>Ni(2+)</name>
        <dbReference type="ChEBI" id="CHEBI:49786"/>
        <note>for nickel-dependent acireductone dioxygenase activity</note>
    </ligand>
</feature>
<organism evidence="12 13">
    <name type="scientific">Saccharomyces pastorianus</name>
    <name type="common">Lager yeast</name>
    <name type="synonym">Saccharomyces cerevisiae x Saccharomyces eubayanus</name>
    <dbReference type="NCBI Taxonomy" id="27292"/>
    <lineage>
        <taxon>Eukaryota</taxon>
        <taxon>Fungi</taxon>
        <taxon>Dikarya</taxon>
        <taxon>Ascomycota</taxon>
        <taxon>Saccharomycotina</taxon>
        <taxon>Saccharomycetes</taxon>
        <taxon>Saccharomycetales</taxon>
        <taxon>Saccharomycetaceae</taxon>
        <taxon>Saccharomyces</taxon>
    </lineage>
</organism>
<evidence type="ECO:0000256" key="3">
    <source>
        <dbReference type="ARBA" id="ARBA00022596"/>
    </source>
</evidence>
<dbReference type="GO" id="GO:0005506">
    <property type="term" value="F:iron ion binding"/>
    <property type="evidence" value="ECO:0007669"/>
    <property type="project" value="UniProtKB-UniRule"/>
</dbReference>